<organism evidence="1 2">
    <name type="scientific">Candidatus Doudnabacteria bacterium RIFCSPHIGHO2_01_52_17</name>
    <dbReference type="NCBI Taxonomy" id="1817820"/>
    <lineage>
        <taxon>Bacteria</taxon>
        <taxon>Candidatus Doudnaibacteriota</taxon>
    </lineage>
</organism>
<dbReference type="AlphaFoldDB" id="A0A1F5NGS6"/>
<comment type="caution">
    <text evidence="1">The sequence shown here is derived from an EMBL/GenBank/DDBJ whole genome shotgun (WGS) entry which is preliminary data.</text>
</comment>
<sequence>MHIVKIFGDNFILQKTFDVLSYFGGVSGFDVLDTNKNFLFHIAGEDENLVASEIKWKVYRVLQ</sequence>
<evidence type="ECO:0000313" key="2">
    <source>
        <dbReference type="Proteomes" id="UP000176547"/>
    </source>
</evidence>
<evidence type="ECO:0000313" key="1">
    <source>
        <dbReference type="EMBL" id="OGE76620.1"/>
    </source>
</evidence>
<gene>
    <name evidence="1" type="ORF">A3K06_00665</name>
</gene>
<protein>
    <submittedName>
        <fullName evidence="1">Uncharacterized protein</fullName>
    </submittedName>
</protein>
<accession>A0A1F5NGS6</accession>
<proteinExistence type="predicted"/>
<reference evidence="1 2" key="1">
    <citation type="journal article" date="2016" name="Nat. Commun.">
        <title>Thousands of microbial genomes shed light on interconnected biogeochemical processes in an aquifer system.</title>
        <authorList>
            <person name="Anantharaman K."/>
            <person name="Brown C.T."/>
            <person name="Hug L.A."/>
            <person name="Sharon I."/>
            <person name="Castelle C.J."/>
            <person name="Probst A.J."/>
            <person name="Thomas B.C."/>
            <person name="Singh A."/>
            <person name="Wilkins M.J."/>
            <person name="Karaoz U."/>
            <person name="Brodie E.L."/>
            <person name="Williams K.H."/>
            <person name="Hubbard S.S."/>
            <person name="Banfield J.F."/>
        </authorList>
    </citation>
    <scope>NUCLEOTIDE SEQUENCE [LARGE SCALE GENOMIC DNA]</scope>
</reference>
<dbReference type="EMBL" id="MFEG01000001">
    <property type="protein sequence ID" value="OGE76620.1"/>
    <property type="molecule type" value="Genomic_DNA"/>
</dbReference>
<dbReference type="Proteomes" id="UP000176547">
    <property type="component" value="Unassembled WGS sequence"/>
</dbReference>
<name>A0A1F5NGS6_9BACT</name>